<dbReference type="PROSITE" id="PS51459">
    <property type="entry name" value="FIDO"/>
    <property type="match status" value="1"/>
</dbReference>
<dbReference type="RefSeq" id="WP_306458066.1">
    <property type="nucleotide sequence ID" value="NZ_BAABFI010000002.1"/>
</dbReference>
<proteinExistence type="predicted"/>
<sequence>MNHALGDGNNRLGWVATAVFYELNGYDLRMDEDAAVDLVLAVADGSLDDVAAIATRLANHGAPVA</sequence>
<dbReference type="EMBL" id="JACCBK010000001">
    <property type="protein sequence ID" value="NYD85921.1"/>
    <property type="molecule type" value="Genomic_DNA"/>
</dbReference>
<feature type="domain" description="Fido" evidence="1">
    <location>
        <begin position="1"/>
        <end position="59"/>
    </location>
</feature>
<protein>
    <submittedName>
        <fullName evidence="2">Prophage maintenance system killer protein</fullName>
    </submittedName>
</protein>
<organism evidence="2 3">
    <name type="scientific">Cellulomonas oligotrophica</name>
    <dbReference type="NCBI Taxonomy" id="931536"/>
    <lineage>
        <taxon>Bacteria</taxon>
        <taxon>Bacillati</taxon>
        <taxon>Actinomycetota</taxon>
        <taxon>Actinomycetes</taxon>
        <taxon>Micrococcales</taxon>
        <taxon>Cellulomonadaceae</taxon>
        <taxon>Cellulomonas</taxon>
    </lineage>
</organism>
<dbReference type="Proteomes" id="UP000577956">
    <property type="component" value="Unassembled WGS sequence"/>
</dbReference>
<accession>A0A7Y9FH97</accession>
<gene>
    <name evidence="2" type="ORF">BKA21_001470</name>
</gene>
<dbReference type="AlphaFoldDB" id="A0A7Y9FH97"/>
<comment type="caution">
    <text evidence="2">The sequence shown here is derived from an EMBL/GenBank/DDBJ whole genome shotgun (WGS) entry which is preliminary data.</text>
</comment>
<evidence type="ECO:0000313" key="2">
    <source>
        <dbReference type="EMBL" id="NYD85921.1"/>
    </source>
</evidence>
<evidence type="ECO:0000313" key="3">
    <source>
        <dbReference type="Proteomes" id="UP000577956"/>
    </source>
</evidence>
<name>A0A7Y9FH97_9CELL</name>
<dbReference type="InterPro" id="IPR003812">
    <property type="entry name" value="Fido"/>
</dbReference>
<evidence type="ECO:0000259" key="1">
    <source>
        <dbReference type="PROSITE" id="PS51459"/>
    </source>
</evidence>
<dbReference type="Gene3D" id="1.10.1790.50">
    <property type="match status" value="1"/>
</dbReference>
<reference evidence="2 3" key="1">
    <citation type="submission" date="2020-07" db="EMBL/GenBank/DDBJ databases">
        <title>Sequencing the genomes of 1000 actinobacteria strains.</title>
        <authorList>
            <person name="Klenk H.-P."/>
        </authorList>
    </citation>
    <scope>NUCLEOTIDE SEQUENCE [LARGE SCALE GENOMIC DNA]</scope>
    <source>
        <strain evidence="2 3">DSM 24482</strain>
    </source>
</reference>